<dbReference type="AlphaFoldDB" id="A0A8W7Q3Q3"/>
<proteinExistence type="predicted"/>
<name>A0A8W7Q3Q3_ANOCL</name>
<reference evidence="2" key="1">
    <citation type="submission" date="2022-08" db="UniProtKB">
        <authorList>
            <consortium name="EnsemblMetazoa"/>
        </authorList>
    </citation>
    <scope>IDENTIFICATION</scope>
</reference>
<protein>
    <submittedName>
        <fullName evidence="2">Uncharacterized protein</fullName>
    </submittedName>
</protein>
<feature type="region of interest" description="Disordered" evidence="1">
    <location>
        <begin position="1"/>
        <end position="35"/>
    </location>
</feature>
<evidence type="ECO:0000256" key="1">
    <source>
        <dbReference type="SAM" id="MobiDB-lite"/>
    </source>
</evidence>
<feature type="compositionally biased region" description="Polar residues" evidence="1">
    <location>
        <begin position="12"/>
        <end position="35"/>
    </location>
</feature>
<sequence>MASKHEPRPEQSLGQAVCTPSASPTTSETVCGSSSSLYTDRYQRPMSRYCRIVTFTVIASRSIFCSDEDGPPGPAAPPSADRFEMMCFSTSSSGRSANAYWLCRIVSNADEFSSGTLPS</sequence>
<dbReference type="EnsemblMetazoa" id="ACOM042368-RA">
    <property type="protein sequence ID" value="ACOM042368-PA.1"/>
    <property type="gene ID" value="ACOM042368"/>
</dbReference>
<accession>A0A8W7Q3Q3</accession>
<organism evidence="2">
    <name type="scientific">Anopheles coluzzii</name>
    <name type="common">African malaria mosquito</name>
    <dbReference type="NCBI Taxonomy" id="1518534"/>
    <lineage>
        <taxon>Eukaryota</taxon>
        <taxon>Metazoa</taxon>
        <taxon>Ecdysozoa</taxon>
        <taxon>Arthropoda</taxon>
        <taxon>Hexapoda</taxon>
        <taxon>Insecta</taxon>
        <taxon>Pterygota</taxon>
        <taxon>Neoptera</taxon>
        <taxon>Endopterygota</taxon>
        <taxon>Diptera</taxon>
        <taxon>Nematocera</taxon>
        <taxon>Culicoidea</taxon>
        <taxon>Culicidae</taxon>
        <taxon>Anophelinae</taxon>
        <taxon>Anopheles</taxon>
    </lineage>
</organism>
<dbReference type="Proteomes" id="UP000075882">
    <property type="component" value="Unassembled WGS sequence"/>
</dbReference>
<evidence type="ECO:0000313" key="2">
    <source>
        <dbReference type="EnsemblMetazoa" id="ACOM042368-PA.1"/>
    </source>
</evidence>